<reference evidence="3 4" key="1">
    <citation type="submission" date="2018-08" db="EMBL/GenBank/DDBJ databases">
        <title>Genomic Encyclopedia of Type Strains, Phase IV (KMG-IV): sequencing the most valuable type-strain genomes for metagenomic binning, comparative biology and taxonomic classification.</title>
        <authorList>
            <person name="Goeker M."/>
        </authorList>
    </citation>
    <scope>NUCLEOTIDE SEQUENCE [LARGE SCALE GENOMIC DNA]</scope>
    <source>
        <strain evidence="3 4">DSM 25527</strain>
    </source>
</reference>
<dbReference type="Proteomes" id="UP000266568">
    <property type="component" value="Unassembled WGS sequence"/>
</dbReference>
<dbReference type="PANTHER" id="PTHR35848:SF9">
    <property type="entry name" value="SLL1358 PROTEIN"/>
    <property type="match status" value="1"/>
</dbReference>
<dbReference type="GO" id="GO:0046872">
    <property type="term" value="F:metal ion binding"/>
    <property type="evidence" value="ECO:0007669"/>
    <property type="project" value="UniProtKB-KW"/>
</dbReference>
<dbReference type="OrthoDB" id="5290459at2"/>
<dbReference type="RefSeq" id="WP_119037446.1">
    <property type="nucleotide sequence ID" value="NZ_QXDC01000005.1"/>
</dbReference>
<keyword evidence="4" id="KW-1185">Reference proteome</keyword>
<feature type="domain" description="Cupin type-2" evidence="2">
    <location>
        <begin position="46"/>
        <end position="116"/>
    </location>
</feature>
<evidence type="ECO:0000313" key="4">
    <source>
        <dbReference type="Proteomes" id="UP000266568"/>
    </source>
</evidence>
<accession>A0A397NGU6</accession>
<proteinExistence type="predicted"/>
<dbReference type="AlphaFoldDB" id="A0A397NGU6"/>
<name>A0A397NGU6_9SPHN</name>
<dbReference type="InterPro" id="IPR013096">
    <property type="entry name" value="Cupin_2"/>
</dbReference>
<comment type="caution">
    <text evidence="3">The sequence shown here is derived from an EMBL/GenBank/DDBJ whole genome shotgun (WGS) entry which is preliminary data.</text>
</comment>
<dbReference type="InterPro" id="IPR011051">
    <property type="entry name" value="RmlC_Cupin_sf"/>
</dbReference>
<dbReference type="InterPro" id="IPR051610">
    <property type="entry name" value="GPI/OXD"/>
</dbReference>
<protein>
    <submittedName>
        <fullName evidence="3">Putative cupin superfamily protein</fullName>
    </submittedName>
</protein>
<gene>
    <name evidence="3" type="ORF">DFR49_4023</name>
</gene>
<dbReference type="CDD" id="cd02224">
    <property type="entry name" value="cupin_SPO2919-like"/>
    <property type="match status" value="1"/>
</dbReference>
<evidence type="ECO:0000256" key="1">
    <source>
        <dbReference type="ARBA" id="ARBA00022723"/>
    </source>
</evidence>
<sequence length="148" mass="15812">MPKLDPDTIPFTTGSGYPPPLDVPVAGRVVRNLSVPAGATDWVVNHVTVPPGGWSSQRHWHEGEDEIVVMLAGMAVLVDDEGRHPMHPGDVAIFPKGDRNGHHLVNESAAACVFVALGLPEESPCHYPDADLLWTPEGGDTHADGTPY</sequence>
<organism evidence="3 4">
    <name type="scientific">Hephaestia caeni</name>
    <dbReference type="NCBI Taxonomy" id="645617"/>
    <lineage>
        <taxon>Bacteria</taxon>
        <taxon>Pseudomonadati</taxon>
        <taxon>Pseudomonadota</taxon>
        <taxon>Alphaproteobacteria</taxon>
        <taxon>Sphingomonadales</taxon>
        <taxon>Sphingomonadaceae</taxon>
        <taxon>Hephaestia</taxon>
    </lineage>
</organism>
<dbReference type="PANTHER" id="PTHR35848">
    <property type="entry name" value="OXALATE-BINDING PROTEIN"/>
    <property type="match status" value="1"/>
</dbReference>
<evidence type="ECO:0000259" key="2">
    <source>
        <dbReference type="Pfam" id="PF07883"/>
    </source>
</evidence>
<dbReference type="InterPro" id="IPR014710">
    <property type="entry name" value="RmlC-like_jellyroll"/>
</dbReference>
<dbReference type="EMBL" id="QXDC01000005">
    <property type="protein sequence ID" value="RIA36736.1"/>
    <property type="molecule type" value="Genomic_DNA"/>
</dbReference>
<dbReference type="Pfam" id="PF07883">
    <property type="entry name" value="Cupin_2"/>
    <property type="match status" value="1"/>
</dbReference>
<dbReference type="Gene3D" id="2.60.120.10">
    <property type="entry name" value="Jelly Rolls"/>
    <property type="match status" value="1"/>
</dbReference>
<evidence type="ECO:0000313" key="3">
    <source>
        <dbReference type="EMBL" id="RIA36736.1"/>
    </source>
</evidence>
<keyword evidence="1" id="KW-0479">Metal-binding</keyword>
<dbReference type="SUPFAM" id="SSF51182">
    <property type="entry name" value="RmlC-like cupins"/>
    <property type="match status" value="1"/>
</dbReference>